<sequence>MSGHSDPVESADVIIVGAGPAGSSAAVHLARAGMDVLLLEKSTFPRDKVCGDGLTPRGVKQLHVLGIDTSSDDWIKNKGLRVVGGGVTLELPWPTLADFPDFGVVRPRRDFDDMLATLAVKAGAQLRLATNVTGPVIDEKTGRITGVEAKTENGVRRFAAPLVIAADGVSARVALGMGVGKRDDRPLGVAVRRYYTSPRADDDHLESHLELWDRTDPDKAKLLPGYGWIFGLGGGQVNVGLGMLNSSKAFGRTNYRQLLRTWLDGTPEEWGLREENASSEIGGAGLPMGFNRTPHYDRGLLLIGDAGGVVNPFNGEGIAYAMESAAIAAESVLQAHGRTGAAREAALHGYVDAMGRHLGSYYRLGGIFSTLIGNPRVMRAATSLGLPRKRLMYLVLKLLAGLYDESGGDWADKVIRTLNRAAPRV</sequence>
<dbReference type="Gene3D" id="3.50.50.60">
    <property type="entry name" value="FAD/NAD(P)-binding domain"/>
    <property type="match status" value="1"/>
</dbReference>
<accession>A0AAU8DRA4</accession>
<dbReference type="PRINTS" id="PR00420">
    <property type="entry name" value="RNGMNOXGNASE"/>
</dbReference>
<dbReference type="RefSeq" id="WP_353650445.1">
    <property type="nucleotide sequence ID" value="NZ_CP159218.1"/>
</dbReference>
<evidence type="ECO:0000313" key="2">
    <source>
        <dbReference type="EMBL" id="XCG64833.1"/>
    </source>
</evidence>
<dbReference type="EMBL" id="CP159218">
    <property type="protein sequence ID" value="XCG64833.1"/>
    <property type="molecule type" value="Genomic_DNA"/>
</dbReference>
<dbReference type="PANTHER" id="PTHR42685:SF22">
    <property type="entry name" value="CONDITIONED MEDIUM FACTOR RECEPTOR 1"/>
    <property type="match status" value="1"/>
</dbReference>
<dbReference type="NCBIfam" id="TIGR02032">
    <property type="entry name" value="GG-red-SF"/>
    <property type="match status" value="1"/>
</dbReference>
<dbReference type="GO" id="GO:0016628">
    <property type="term" value="F:oxidoreductase activity, acting on the CH-CH group of donors, NAD or NADP as acceptor"/>
    <property type="evidence" value="ECO:0007669"/>
    <property type="project" value="InterPro"/>
</dbReference>
<dbReference type="PANTHER" id="PTHR42685">
    <property type="entry name" value="GERANYLGERANYL DIPHOSPHATE REDUCTASE"/>
    <property type="match status" value="1"/>
</dbReference>
<dbReference type="Pfam" id="PF01494">
    <property type="entry name" value="FAD_binding_3"/>
    <property type="match status" value="1"/>
</dbReference>
<feature type="domain" description="FAD-binding" evidence="1">
    <location>
        <begin position="11"/>
        <end position="179"/>
    </location>
</feature>
<dbReference type="GO" id="GO:0071949">
    <property type="term" value="F:FAD binding"/>
    <property type="evidence" value="ECO:0007669"/>
    <property type="project" value="InterPro"/>
</dbReference>
<protein>
    <submittedName>
        <fullName evidence="2">Geranylgeranyl reductase family protein</fullName>
    </submittedName>
</protein>
<dbReference type="InterPro" id="IPR036188">
    <property type="entry name" value="FAD/NAD-bd_sf"/>
</dbReference>
<dbReference type="InterPro" id="IPR011777">
    <property type="entry name" value="Geranylgeranyl_Rdtase_fam"/>
</dbReference>
<dbReference type="InterPro" id="IPR002938">
    <property type="entry name" value="FAD-bd"/>
</dbReference>
<dbReference type="AlphaFoldDB" id="A0AAU8DRA4"/>
<dbReference type="InterPro" id="IPR050407">
    <property type="entry name" value="Geranylgeranyl_reductase"/>
</dbReference>
<evidence type="ECO:0000259" key="1">
    <source>
        <dbReference type="Pfam" id="PF01494"/>
    </source>
</evidence>
<gene>
    <name evidence="2" type="ORF">ABLG96_05815</name>
</gene>
<reference evidence="2" key="1">
    <citation type="submission" date="2024-05" db="EMBL/GenBank/DDBJ databases">
        <authorList>
            <person name="Cai S.Y."/>
            <person name="Jin L.M."/>
            <person name="Li H.R."/>
        </authorList>
    </citation>
    <scope>NUCLEOTIDE SEQUENCE</scope>
    <source>
        <strain evidence="2">A5-74</strain>
    </source>
</reference>
<dbReference type="SUPFAM" id="SSF51905">
    <property type="entry name" value="FAD/NAD(P)-binding domain"/>
    <property type="match status" value="1"/>
</dbReference>
<name>A0AAU8DRA4_9ACTN</name>
<organism evidence="2">
    <name type="scientific">Nakamurella sp. A5-74</name>
    <dbReference type="NCBI Taxonomy" id="3158264"/>
    <lineage>
        <taxon>Bacteria</taxon>
        <taxon>Bacillati</taxon>
        <taxon>Actinomycetota</taxon>
        <taxon>Actinomycetes</taxon>
        <taxon>Nakamurellales</taxon>
        <taxon>Nakamurellaceae</taxon>
        <taxon>Nakamurella</taxon>
    </lineage>
</organism>
<proteinExistence type="predicted"/>